<dbReference type="KEGG" id="tak:Tharo_2247"/>
<gene>
    <name evidence="2" type="ORF">Tharo_2247</name>
</gene>
<feature type="domain" description="Glycosyltransferase 2-like" evidence="1">
    <location>
        <begin position="12"/>
        <end position="120"/>
    </location>
</feature>
<dbReference type="InterPro" id="IPR001173">
    <property type="entry name" value="Glyco_trans_2-like"/>
</dbReference>
<reference evidence="2 3" key="1">
    <citation type="submission" date="2018-03" db="EMBL/GenBank/DDBJ databases">
        <title>Complete genome sequence of Thauera aromatica, a model organism for studying aromatic compound degradation under denitrifying conditions.</title>
        <authorList>
            <person name="Lo H.-Y."/>
            <person name="Goris T."/>
            <person name="Boll M."/>
            <person name="Mueller J.A."/>
        </authorList>
    </citation>
    <scope>NUCLEOTIDE SEQUENCE [LARGE SCALE GENOMIC DNA]</scope>
    <source>
        <strain evidence="2 3">K172</strain>
    </source>
</reference>
<evidence type="ECO:0000259" key="1">
    <source>
        <dbReference type="Pfam" id="PF00535"/>
    </source>
</evidence>
<accession>A0A2R4BP80</accession>
<dbReference type="PANTHER" id="PTHR43685">
    <property type="entry name" value="GLYCOSYLTRANSFERASE"/>
    <property type="match status" value="1"/>
</dbReference>
<dbReference type="Pfam" id="PF00535">
    <property type="entry name" value="Glycos_transf_2"/>
    <property type="match status" value="1"/>
</dbReference>
<keyword evidence="3" id="KW-1185">Reference proteome</keyword>
<dbReference type="GO" id="GO:0016740">
    <property type="term" value="F:transferase activity"/>
    <property type="evidence" value="ECO:0007669"/>
    <property type="project" value="UniProtKB-KW"/>
</dbReference>
<dbReference type="AlphaFoldDB" id="A0A2R4BP80"/>
<evidence type="ECO:0000313" key="2">
    <source>
        <dbReference type="EMBL" id="AVR89145.1"/>
    </source>
</evidence>
<dbReference type="RefSeq" id="WP_107221295.1">
    <property type="nucleotide sequence ID" value="NZ_CP028339.1"/>
</dbReference>
<dbReference type="Proteomes" id="UP000241885">
    <property type="component" value="Chromosome"/>
</dbReference>
<dbReference type="CDD" id="cd04196">
    <property type="entry name" value="GT_2_like_d"/>
    <property type="match status" value="1"/>
</dbReference>
<dbReference type="PANTHER" id="PTHR43685:SF2">
    <property type="entry name" value="GLYCOSYLTRANSFERASE 2-LIKE DOMAIN-CONTAINING PROTEIN"/>
    <property type="match status" value="1"/>
</dbReference>
<keyword evidence="2" id="KW-0808">Transferase</keyword>
<dbReference type="EMBL" id="CP028339">
    <property type="protein sequence ID" value="AVR89145.1"/>
    <property type="molecule type" value="Genomic_DNA"/>
</dbReference>
<protein>
    <submittedName>
        <fullName evidence="2">Glycosyltransferase</fullName>
    </submittedName>
</protein>
<name>A0A2R4BP80_THAAR</name>
<dbReference type="InterPro" id="IPR050834">
    <property type="entry name" value="Glycosyltransf_2"/>
</dbReference>
<dbReference type="OrthoDB" id="9802649at2"/>
<dbReference type="SUPFAM" id="SSF53448">
    <property type="entry name" value="Nucleotide-diphospho-sugar transferases"/>
    <property type="match status" value="1"/>
</dbReference>
<evidence type="ECO:0000313" key="3">
    <source>
        <dbReference type="Proteomes" id="UP000241885"/>
    </source>
</evidence>
<proteinExistence type="predicted"/>
<dbReference type="Gene3D" id="3.90.550.10">
    <property type="entry name" value="Spore Coat Polysaccharide Biosynthesis Protein SpsA, Chain A"/>
    <property type="match status" value="1"/>
</dbReference>
<organism evidence="2 3">
    <name type="scientific">Thauera aromatica K172</name>
    <dbReference type="NCBI Taxonomy" id="44139"/>
    <lineage>
        <taxon>Bacteria</taxon>
        <taxon>Pseudomonadati</taxon>
        <taxon>Pseudomonadota</taxon>
        <taxon>Betaproteobacteria</taxon>
        <taxon>Rhodocyclales</taxon>
        <taxon>Zoogloeaceae</taxon>
        <taxon>Thauera</taxon>
    </lineage>
</organism>
<sequence length="337" mass="36578">MSGRPQAAPIWILLATFNGARFLPELMASLFAQTDGNWIVLASDDASEDRTPELLRDYAARDRRIVLLPPVSGRLGACANFERLLQAALEAGAAWFALCDQDDVWYVDKLATMRAALSNPLSDAQVPMLAYADLALIDDEGRCLAPSHFGHAGVLQVRTGVDVWLLAHNLVPGCAMLGNRALLEFALPLPAQVRHHDWWLLLVAAAAGEVRAVDAVLTGYRQHGGNLIGAASPMRRAWAFVSHFSERFDAARRQYALAVAQDRALLERSAHRVARTLHPRWARLAACACVQLGSARCRTRVAAVLGGPVRRLGIARNLLMLVAAACPMPGCDEGPQC</sequence>
<dbReference type="InterPro" id="IPR029044">
    <property type="entry name" value="Nucleotide-diphossugar_trans"/>
</dbReference>